<accession>A0A165Z5G6</accession>
<evidence type="ECO:0000259" key="9">
    <source>
        <dbReference type="PROSITE" id="PS50977"/>
    </source>
</evidence>
<evidence type="ECO:0000256" key="7">
    <source>
        <dbReference type="HAMAP-Rule" id="MF_00768"/>
    </source>
</evidence>
<dbReference type="PATRIC" id="fig|989403.3.peg.1930"/>
<protein>
    <recommendedName>
        <fullName evidence="7">HTH-type transcriptional regulator BetI</fullName>
    </recommendedName>
</protein>
<dbReference type="Pfam" id="PF00440">
    <property type="entry name" value="TetR_N"/>
    <property type="match status" value="1"/>
</dbReference>
<feature type="domain" description="HTH tetR-type" evidence="9">
    <location>
        <begin position="8"/>
        <end position="68"/>
    </location>
</feature>
<dbReference type="HAMAP" id="MF_00768">
    <property type="entry name" value="HTH_type_BetI"/>
    <property type="match status" value="1"/>
</dbReference>
<evidence type="ECO:0000256" key="2">
    <source>
        <dbReference type="ARBA" id="ARBA00022491"/>
    </source>
</evidence>
<dbReference type="Pfam" id="PF13977">
    <property type="entry name" value="TetR_C_6"/>
    <property type="match status" value="1"/>
</dbReference>
<dbReference type="AlphaFoldDB" id="A0A165Z5G6"/>
<dbReference type="RefSeq" id="WP_068005011.1">
    <property type="nucleotide sequence ID" value="NZ_FOFM01000002.1"/>
</dbReference>
<dbReference type="InterPro" id="IPR039538">
    <property type="entry name" value="BetI_C"/>
</dbReference>
<dbReference type="GO" id="GO:0045892">
    <property type="term" value="P:negative regulation of DNA-templated transcription"/>
    <property type="evidence" value="ECO:0007669"/>
    <property type="project" value="UniProtKB-UniRule"/>
</dbReference>
<dbReference type="Gene3D" id="1.10.357.10">
    <property type="entry name" value="Tetracycline Repressor, domain 2"/>
    <property type="match status" value="1"/>
</dbReference>
<dbReference type="UniPathway" id="UPA00529"/>
<dbReference type="PANTHER" id="PTHR30055">
    <property type="entry name" value="HTH-TYPE TRANSCRIPTIONAL REGULATOR RUTR"/>
    <property type="match status" value="1"/>
</dbReference>
<dbReference type="GO" id="GO:0000976">
    <property type="term" value="F:transcription cis-regulatory region binding"/>
    <property type="evidence" value="ECO:0007669"/>
    <property type="project" value="TreeGrafter"/>
</dbReference>
<keyword evidence="4 7" id="KW-0238">DNA-binding</keyword>
<keyword evidence="3 7" id="KW-0805">Transcription regulation</keyword>
<evidence type="ECO:0000256" key="6">
    <source>
        <dbReference type="ARBA" id="ARBA00024936"/>
    </source>
</evidence>
<keyword evidence="5 7" id="KW-0804">Transcription</keyword>
<evidence type="ECO:0000256" key="1">
    <source>
        <dbReference type="ARBA" id="ARBA00004719"/>
    </source>
</evidence>
<comment type="function">
    <text evidence="7">Repressor involved in choline regulation of the bet genes.</text>
</comment>
<dbReference type="NCBIfam" id="NF001978">
    <property type="entry name" value="PRK00767.1"/>
    <property type="match status" value="1"/>
</dbReference>
<dbReference type="NCBIfam" id="TIGR03384">
    <property type="entry name" value="betaine_BetI"/>
    <property type="match status" value="1"/>
</dbReference>
<comment type="pathway">
    <text evidence="1 7">Amine and polyamine biosynthesis; betaine biosynthesis via choline pathway [regulation].</text>
</comment>
<evidence type="ECO:0000313" key="11">
    <source>
        <dbReference type="Proteomes" id="UP000076577"/>
    </source>
</evidence>
<dbReference type="PANTHER" id="PTHR30055:SF234">
    <property type="entry name" value="HTH-TYPE TRANSCRIPTIONAL REGULATOR BETI"/>
    <property type="match status" value="1"/>
</dbReference>
<dbReference type="EMBL" id="LMCB01000013">
    <property type="protein sequence ID" value="KZL19526.1"/>
    <property type="molecule type" value="Genomic_DNA"/>
</dbReference>
<dbReference type="PROSITE" id="PS50977">
    <property type="entry name" value="HTH_TETR_2"/>
    <property type="match status" value="1"/>
</dbReference>
<organism evidence="10 11">
    <name type="scientific">Pseudovibrio axinellae</name>
    <dbReference type="NCBI Taxonomy" id="989403"/>
    <lineage>
        <taxon>Bacteria</taxon>
        <taxon>Pseudomonadati</taxon>
        <taxon>Pseudomonadota</taxon>
        <taxon>Alphaproteobacteria</taxon>
        <taxon>Hyphomicrobiales</taxon>
        <taxon>Stappiaceae</taxon>
        <taxon>Pseudovibrio</taxon>
    </lineage>
</organism>
<reference evidence="10 11" key="1">
    <citation type="journal article" date="2016" name="Front. Microbiol.">
        <title>Comparative Genomic Analysis Reveals a Diverse Repertoire of Genes Involved in Prokaryote-Eukaryote Interactions within the Pseudovibrio Genus.</title>
        <authorList>
            <person name="Romano S."/>
            <person name="Fernandez-Guerra A."/>
            <person name="Reen F.J."/>
            <person name="Glockner F.O."/>
            <person name="Crowley S.P."/>
            <person name="O'Sullivan O."/>
            <person name="Cotter P.D."/>
            <person name="Adams C."/>
            <person name="Dobson A.D."/>
            <person name="O'Gara F."/>
        </authorList>
    </citation>
    <scope>NUCLEOTIDE SEQUENCE [LARGE SCALE GENOMIC DNA]</scope>
    <source>
        <strain evidence="10 11">Ad2</strain>
    </source>
</reference>
<evidence type="ECO:0000256" key="8">
    <source>
        <dbReference type="PROSITE-ProRule" id="PRU00335"/>
    </source>
</evidence>
<evidence type="ECO:0000256" key="4">
    <source>
        <dbReference type="ARBA" id="ARBA00023125"/>
    </source>
</evidence>
<proteinExistence type="inferred from homology"/>
<keyword evidence="2 7" id="KW-0678">Repressor</keyword>
<dbReference type="InterPro" id="IPR009057">
    <property type="entry name" value="Homeodomain-like_sf"/>
</dbReference>
<name>A0A165Z5G6_9HYPH</name>
<dbReference type="GO" id="GO:0003700">
    <property type="term" value="F:DNA-binding transcription factor activity"/>
    <property type="evidence" value="ECO:0007669"/>
    <property type="project" value="UniProtKB-UniRule"/>
</dbReference>
<dbReference type="STRING" id="989403.SAMN05421798_102365"/>
<dbReference type="InterPro" id="IPR050109">
    <property type="entry name" value="HTH-type_TetR-like_transc_reg"/>
</dbReference>
<dbReference type="Proteomes" id="UP000076577">
    <property type="component" value="Unassembled WGS sequence"/>
</dbReference>
<evidence type="ECO:0000256" key="3">
    <source>
        <dbReference type="ARBA" id="ARBA00023015"/>
    </source>
</evidence>
<gene>
    <name evidence="10" type="primary">betI_3</name>
    <name evidence="7" type="synonym">betI</name>
    <name evidence="10" type="ORF">PsAD2_01804</name>
</gene>
<dbReference type="GO" id="GO:0019285">
    <property type="term" value="P:glycine betaine biosynthetic process from choline"/>
    <property type="evidence" value="ECO:0007669"/>
    <property type="project" value="UniProtKB-UniRule"/>
</dbReference>
<dbReference type="InterPro" id="IPR017757">
    <property type="entry name" value="Tscrpt_rep_BetI"/>
</dbReference>
<sequence length="199" mass="22195">MPKVGMEEERKNSIIMGTIKAIHEKGYAATTMADIAKNAVVSTGLPHHYFGSKAAVFNATMSYLLKDLSKQSRKRLLKAKSPVERIDAIIHTNFSNEQFQPSIISAWFAFYVVARIEPETRRLLQIYHRRLISNLTAEYHRLTDRDAAIAAAEGTAAMIDGLWLQCVLTTSHSDGAPATILVQDYVQKCLKSFNAPETP</sequence>
<feature type="DNA-binding region" description="H-T-H motif" evidence="7 8">
    <location>
        <begin position="31"/>
        <end position="50"/>
    </location>
</feature>
<keyword evidence="11" id="KW-1185">Reference proteome</keyword>
<dbReference type="SUPFAM" id="SSF46689">
    <property type="entry name" value="Homeodomain-like"/>
    <property type="match status" value="1"/>
</dbReference>
<evidence type="ECO:0000256" key="5">
    <source>
        <dbReference type="ARBA" id="ARBA00023163"/>
    </source>
</evidence>
<dbReference type="InterPro" id="IPR001647">
    <property type="entry name" value="HTH_TetR"/>
</dbReference>
<comment type="function">
    <text evidence="6">Repressor involved in the biosynthesis of the osmoprotectant glycine betaine. It represses transcription of the choline transporter BetT and the genes of BetAB involved in the synthesis of glycine betaine.</text>
</comment>
<dbReference type="SUPFAM" id="SSF48498">
    <property type="entry name" value="Tetracyclin repressor-like, C-terminal domain"/>
    <property type="match status" value="1"/>
</dbReference>
<comment type="caution">
    <text evidence="10">The sequence shown here is derived from an EMBL/GenBank/DDBJ whole genome shotgun (WGS) entry which is preliminary data.</text>
</comment>
<dbReference type="InterPro" id="IPR036271">
    <property type="entry name" value="Tet_transcr_reg_TetR-rel_C_sf"/>
</dbReference>
<evidence type="ECO:0000313" key="10">
    <source>
        <dbReference type="EMBL" id="KZL19526.1"/>
    </source>
</evidence>